<accession>W9SEF3</accession>
<dbReference type="eggNOG" id="ENOG502SQHQ">
    <property type="taxonomic scope" value="Eukaryota"/>
</dbReference>
<dbReference type="PANTHER" id="PTHR44259">
    <property type="entry name" value="OS07G0183000 PROTEIN-RELATED"/>
    <property type="match status" value="1"/>
</dbReference>
<gene>
    <name evidence="3" type="ORF">L484_002070</name>
</gene>
<dbReference type="EMBL" id="KE624200">
    <property type="protein sequence ID" value="EXC46727.1"/>
    <property type="molecule type" value="Genomic_DNA"/>
</dbReference>
<dbReference type="InterPro" id="IPR050942">
    <property type="entry name" value="F-box_BR-signaling"/>
</dbReference>
<dbReference type="PROSITE" id="PS50104">
    <property type="entry name" value="TIR"/>
    <property type="match status" value="1"/>
</dbReference>
<dbReference type="Gene3D" id="3.40.50.10140">
    <property type="entry name" value="Toll/interleukin-1 receptor homology (TIR) domain"/>
    <property type="match status" value="1"/>
</dbReference>
<dbReference type="AlphaFoldDB" id="W9SEF3"/>
<dbReference type="SMART" id="SM00255">
    <property type="entry name" value="TIR"/>
    <property type="match status" value="1"/>
</dbReference>
<dbReference type="STRING" id="981085.W9SEF3"/>
<sequence length="742" mass="83847">MATACYSSSTMPTPQTKDGFGSCRSKDVCCFFVRHGDAALRQKKIQSYINRQRLIGIWGALMHAIQESKLSVIIFSKNYASTSWCLDELARILDCKKELEQLGVSVIYGVGPRVVRKQTGAYAAAFDRHEERFKHDPDKLLKWRDARTRVDQLKGWESRKYRGDSEGDEEDGWKLAVPTSPNPISDFIQALTDDVLELMVSVGKKILENGTSEQSVEMATAVDDKSKDSYPIRPSQLDDDCLESILIKFTYYKDLTDDVQNLLPKDANVDSQSVKTAVDDESKDSYPDKLSQLHHNGCLEKILKKVPYYKDFVAFSEVCHSSRSVCSNMEWDEGPKPPCLMLSENSGSSSHSFFNLHNNNGFILELPAVVRRRIWGSSYGWLVTVDPELEAQLMNPISQVCINLPPFPTMHNQLSRKNQFHMIHKILVFKIKIDKFLLMKIEWLLPGYQEMENGFGLAIQKSYFSETSLTYEAKIKIEFAFHNISGKMSSTVNELVKLMEFSGPLSAKVELIAAHPIGESVGPLPEMERTGRAYLVASPDNDLFGVFRYSEDMGSDQRMVEFAVYKFNPRGVGWESVISIRDKAFFVGNNTSWSIFSANTVNCRKNRIYFTDDNWELEWLHNVQGLDIGVYDMETRRTEGLGLGVSTSTSSLVRSTWTTPGTLETDAHICFMCWFVGPWCVKTEILPLQNGADCVEWLLNSPHGIPNKDFIIWGAIAATSCGKCRMIKCLRVPTTVGGANWR</sequence>
<protein>
    <submittedName>
        <fullName evidence="3">TMV resistance protein N</fullName>
    </submittedName>
</protein>
<feature type="domain" description="TIR" evidence="2">
    <location>
        <begin position="15"/>
        <end position="195"/>
    </location>
</feature>
<reference evidence="4" key="1">
    <citation type="submission" date="2013-01" db="EMBL/GenBank/DDBJ databases">
        <title>Draft Genome Sequence of a Mulberry Tree, Morus notabilis C.K. Schneid.</title>
        <authorList>
            <person name="He N."/>
            <person name="Zhao S."/>
        </authorList>
    </citation>
    <scope>NUCLEOTIDE SEQUENCE</scope>
</reference>
<evidence type="ECO:0000313" key="3">
    <source>
        <dbReference type="EMBL" id="EXC46727.1"/>
    </source>
</evidence>
<dbReference type="Pfam" id="PF03478">
    <property type="entry name" value="Beta-prop_KIB1-4"/>
    <property type="match status" value="1"/>
</dbReference>
<keyword evidence="4" id="KW-1185">Reference proteome</keyword>
<name>W9SEF3_9ROSA</name>
<dbReference type="Pfam" id="PF01582">
    <property type="entry name" value="TIR"/>
    <property type="match status" value="1"/>
</dbReference>
<feature type="compositionally biased region" description="Polar residues" evidence="1">
    <location>
        <begin position="1"/>
        <end position="16"/>
    </location>
</feature>
<organism evidence="3 4">
    <name type="scientific">Morus notabilis</name>
    <dbReference type="NCBI Taxonomy" id="981085"/>
    <lineage>
        <taxon>Eukaryota</taxon>
        <taxon>Viridiplantae</taxon>
        <taxon>Streptophyta</taxon>
        <taxon>Embryophyta</taxon>
        <taxon>Tracheophyta</taxon>
        <taxon>Spermatophyta</taxon>
        <taxon>Magnoliopsida</taxon>
        <taxon>eudicotyledons</taxon>
        <taxon>Gunneridae</taxon>
        <taxon>Pentapetalae</taxon>
        <taxon>rosids</taxon>
        <taxon>fabids</taxon>
        <taxon>Rosales</taxon>
        <taxon>Moraceae</taxon>
        <taxon>Moreae</taxon>
        <taxon>Morus</taxon>
    </lineage>
</organism>
<dbReference type="GO" id="GO:0007165">
    <property type="term" value="P:signal transduction"/>
    <property type="evidence" value="ECO:0007669"/>
    <property type="project" value="InterPro"/>
</dbReference>
<feature type="region of interest" description="Disordered" evidence="1">
    <location>
        <begin position="1"/>
        <end position="21"/>
    </location>
</feature>
<dbReference type="InterPro" id="IPR000157">
    <property type="entry name" value="TIR_dom"/>
</dbReference>
<dbReference type="Proteomes" id="UP000030645">
    <property type="component" value="Unassembled WGS sequence"/>
</dbReference>
<proteinExistence type="predicted"/>
<evidence type="ECO:0000256" key="1">
    <source>
        <dbReference type="SAM" id="MobiDB-lite"/>
    </source>
</evidence>
<dbReference type="SUPFAM" id="SSF52200">
    <property type="entry name" value="Toll/Interleukin receptor TIR domain"/>
    <property type="match status" value="1"/>
</dbReference>
<dbReference type="InterPro" id="IPR005174">
    <property type="entry name" value="KIB1-4_b-propeller"/>
</dbReference>
<evidence type="ECO:0000313" key="4">
    <source>
        <dbReference type="Proteomes" id="UP000030645"/>
    </source>
</evidence>
<dbReference type="InterPro" id="IPR035897">
    <property type="entry name" value="Toll_tir_struct_dom_sf"/>
</dbReference>
<evidence type="ECO:0000259" key="2">
    <source>
        <dbReference type="PROSITE" id="PS50104"/>
    </source>
</evidence>